<feature type="region of interest" description="Disordered" evidence="1">
    <location>
        <begin position="14"/>
        <end position="36"/>
    </location>
</feature>
<organism evidence="2 3">
    <name type="scientific">Cystobacter fuscus (strain ATCC 25194 / DSM 2262 / NBRC 100088 / M29)</name>
    <dbReference type="NCBI Taxonomy" id="1242864"/>
    <lineage>
        <taxon>Bacteria</taxon>
        <taxon>Pseudomonadati</taxon>
        <taxon>Myxococcota</taxon>
        <taxon>Myxococcia</taxon>
        <taxon>Myxococcales</taxon>
        <taxon>Cystobacterineae</taxon>
        <taxon>Archangiaceae</taxon>
        <taxon>Cystobacter</taxon>
    </lineage>
</organism>
<evidence type="ECO:0000313" key="2">
    <source>
        <dbReference type="EMBL" id="EPX60948.1"/>
    </source>
</evidence>
<name>S9QW90_CYSF2</name>
<proteinExistence type="predicted"/>
<evidence type="ECO:0000256" key="1">
    <source>
        <dbReference type="SAM" id="MobiDB-lite"/>
    </source>
</evidence>
<dbReference type="AlphaFoldDB" id="S9QW90"/>
<reference evidence="2" key="1">
    <citation type="submission" date="2013-05" db="EMBL/GenBank/DDBJ databases">
        <title>Genome assembly of Cystobacter fuscus DSM 2262.</title>
        <authorList>
            <person name="Sharma G."/>
            <person name="Khatri I."/>
            <person name="Kaur C."/>
            <person name="Mayilraj S."/>
            <person name="Subramanian S."/>
        </authorList>
    </citation>
    <scope>NUCLEOTIDE SEQUENCE [LARGE SCALE GENOMIC DNA]</scope>
    <source>
        <strain evidence="2">DSM 2262</strain>
    </source>
</reference>
<keyword evidence="3" id="KW-1185">Reference proteome</keyword>
<dbReference type="EMBL" id="ANAH02000011">
    <property type="protein sequence ID" value="EPX60948.1"/>
    <property type="molecule type" value="Genomic_DNA"/>
</dbReference>
<dbReference type="Proteomes" id="UP000011682">
    <property type="component" value="Unassembled WGS sequence"/>
</dbReference>
<protein>
    <submittedName>
        <fullName evidence="2">Uncharacterized protein</fullName>
    </submittedName>
</protein>
<gene>
    <name evidence="2" type="ORF">D187_001600</name>
</gene>
<sequence length="74" mass="8182">MVLNLAQPLSIRPNVLPLSSSEGGHDRGCPKGVAPSRVPAQRAGEELFTGFDDRFERGLKLILRGMEQSLPRRR</sequence>
<accession>S9QW90</accession>
<evidence type="ECO:0000313" key="3">
    <source>
        <dbReference type="Proteomes" id="UP000011682"/>
    </source>
</evidence>
<comment type="caution">
    <text evidence="2">The sequence shown here is derived from an EMBL/GenBank/DDBJ whole genome shotgun (WGS) entry which is preliminary data.</text>
</comment>